<proteinExistence type="predicted"/>
<protein>
    <submittedName>
        <fullName evidence="1">Uncharacterized protein</fullName>
    </submittedName>
</protein>
<dbReference type="Proteomes" id="UP000735302">
    <property type="component" value="Unassembled WGS sequence"/>
</dbReference>
<dbReference type="AlphaFoldDB" id="A0AAV4CFN4"/>
<accession>A0AAV4CFN4</accession>
<gene>
    <name evidence="1" type="ORF">PoB_005810100</name>
</gene>
<organism evidence="1 2">
    <name type="scientific">Plakobranchus ocellatus</name>
    <dbReference type="NCBI Taxonomy" id="259542"/>
    <lineage>
        <taxon>Eukaryota</taxon>
        <taxon>Metazoa</taxon>
        <taxon>Spiralia</taxon>
        <taxon>Lophotrochozoa</taxon>
        <taxon>Mollusca</taxon>
        <taxon>Gastropoda</taxon>
        <taxon>Heterobranchia</taxon>
        <taxon>Euthyneura</taxon>
        <taxon>Panpulmonata</taxon>
        <taxon>Sacoglossa</taxon>
        <taxon>Placobranchoidea</taxon>
        <taxon>Plakobranchidae</taxon>
        <taxon>Plakobranchus</taxon>
    </lineage>
</organism>
<comment type="caution">
    <text evidence="1">The sequence shown here is derived from an EMBL/GenBank/DDBJ whole genome shotgun (WGS) entry which is preliminary data.</text>
</comment>
<dbReference type="EMBL" id="BLXT01006411">
    <property type="protein sequence ID" value="GFO31596.1"/>
    <property type="molecule type" value="Genomic_DNA"/>
</dbReference>
<reference evidence="1 2" key="1">
    <citation type="journal article" date="2021" name="Elife">
        <title>Chloroplast acquisition without the gene transfer in kleptoplastic sea slugs, Plakobranchus ocellatus.</title>
        <authorList>
            <person name="Maeda T."/>
            <person name="Takahashi S."/>
            <person name="Yoshida T."/>
            <person name="Shimamura S."/>
            <person name="Takaki Y."/>
            <person name="Nagai Y."/>
            <person name="Toyoda A."/>
            <person name="Suzuki Y."/>
            <person name="Arimoto A."/>
            <person name="Ishii H."/>
            <person name="Satoh N."/>
            <person name="Nishiyama T."/>
            <person name="Hasebe M."/>
            <person name="Maruyama T."/>
            <person name="Minagawa J."/>
            <person name="Obokata J."/>
            <person name="Shigenobu S."/>
        </authorList>
    </citation>
    <scope>NUCLEOTIDE SEQUENCE [LARGE SCALE GENOMIC DNA]</scope>
</reference>
<sequence length="128" mass="14754">MRSSSCIGLRHSASTPMPNGWKLYHRSSAISHNLLDILDFTRSLARSLNLSNKSSQRRTPGRFLPKETESQNICALISGDIHQIRFYPKTLHRVWEKSCAPNALVHDWIYTALLMSIQKYRTLLLQFL</sequence>
<evidence type="ECO:0000313" key="2">
    <source>
        <dbReference type="Proteomes" id="UP000735302"/>
    </source>
</evidence>
<name>A0AAV4CFN4_9GAST</name>
<keyword evidence="2" id="KW-1185">Reference proteome</keyword>
<evidence type="ECO:0000313" key="1">
    <source>
        <dbReference type="EMBL" id="GFO31596.1"/>
    </source>
</evidence>